<feature type="transmembrane region" description="Helical" evidence="1">
    <location>
        <begin position="206"/>
        <end position="226"/>
    </location>
</feature>
<sequence length="227" mass="24949">MSKRYFWVLAVYVINFLSGIVGIPIVHGLVLHFTTLAGKQAFNQSVVIWNIVANLITLFVIWLLLRKHPATDKVLRGTKASVGMSVFWAVSGVLMLFAGQVVAGLITQLFMDTPAGSANTEMLTSLTKQAPVLFVFITLIAPVIEEIVFRKVLFGGLTNWMNIHVAAVISSLFFALGHGDLPFLLVYFSIGLILCFLYTKTKRITVTIFAHMIMNAIVLLFSLGGVS</sequence>
<name>A0A378MGJ0_LISGR</name>
<dbReference type="Pfam" id="PF02517">
    <property type="entry name" value="Rce1-like"/>
    <property type="match status" value="1"/>
</dbReference>
<keyword evidence="3" id="KW-0378">Hydrolase</keyword>
<keyword evidence="1" id="KW-1133">Transmembrane helix</keyword>
<evidence type="ECO:0000313" key="3">
    <source>
        <dbReference type="EMBL" id="STY45479.1"/>
    </source>
</evidence>
<keyword evidence="1" id="KW-0472">Membrane</keyword>
<reference evidence="3 4" key="1">
    <citation type="submission" date="2018-06" db="EMBL/GenBank/DDBJ databases">
        <authorList>
            <consortium name="Pathogen Informatics"/>
            <person name="Doyle S."/>
        </authorList>
    </citation>
    <scope>NUCLEOTIDE SEQUENCE [LARGE SCALE GENOMIC DNA]</scope>
    <source>
        <strain evidence="4">NCTC 10815</strain>
    </source>
</reference>
<dbReference type="AlphaFoldDB" id="A0A378MGJ0"/>
<dbReference type="RefSeq" id="WP_115346331.1">
    <property type="nucleotide sequence ID" value="NZ_UGPG01000001.1"/>
</dbReference>
<dbReference type="Proteomes" id="UP000254879">
    <property type="component" value="Unassembled WGS sequence"/>
</dbReference>
<protein>
    <submittedName>
        <fullName evidence="3">CAAX amino terminal protease self- immunity</fullName>
    </submittedName>
</protein>
<feature type="transmembrane region" description="Helical" evidence="1">
    <location>
        <begin position="130"/>
        <end position="149"/>
    </location>
</feature>
<feature type="transmembrane region" description="Helical" evidence="1">
    <location>
        <begin position="156"/>
        <end position="175"/>
    </location>
</feature>
<feature type="transmembrane region" description="Helical" evidence="1">
    <location>
        <begin position="46"/>
        <end position="65"/>
    </location>
</feature>
<proteinExistence type="predicted"/>
<dbReference type="InterPro" id="IPR052710">
    <property type="entry name" value="CAAX_protease"/>
</dbReference>
<dbReference type="GO" id="GO:0004175">
    <property type="term" value="F:endopeptidase activity"/>
    <property type="evidence" value="ECO:0007669"/>
    <property type="project" value="UniProtKB-ARBA"/>
</dbReference>
<feature type="domain" description="CAAX prenyl protease 2/Lysostaphin resistance protein A-like" evidence="2">
    <location>
        <begin position="130"/>
        <end position="217"/>
    </location>
</feature>
<evidence type="ECO:0000313" key="4">
    <source>
        <dbReference type="Proteomes" id="UP000254879"/>
    </source>
</evidence>
<organism evidence="3 4">
    <name type="scientific">Listeria grayi</name>
    <name type="common">Listeria murrayi</name>
    <dbReference type="NCBI Taxonomy" id="1641"/>
    <lineage>
        <taxon>Bacteria</taxon>
        <taxon>Bacillati</taxon>
        <taxon>Bacillota</taxon>
        <taxon>Bacilli</taxon>
        <taxon>Bacillales</taxon>
        <taxon>Listeriaceae</taxon>
        <taxon>Listeria</taxon>
    </lineage>
</organism>
<evidence type="ECO:0000259" key="2">
    <source>
        <dbReference type="Pfam" id="PF02517"/>
    </source>
</evidence>
<gene>
    <name evidence="3" type="ORF">NCTC10815_02859</name>
</gene>
<keyword evidence="3" id="KW-0645">Protease</keyword>
<feature type="transmembrane region" description="Helical" evidence="1">
    <location>
        <begin position="5"/>
        <end position="26"/>
    </location>
</feature>
<dbReference type="GO" id="GO:0080120">
    <property type="term" value="P:CAAX-box protein maturation"/>
    <property type="evidence" value="ECO:0007669"/>
    <property type="project" value="UniProtKB-ARBA"/>
</dbReference>
<dbReference type="PANTHER" id="PTHR36435">
    <property type="entry name" value="SLR1288 PROTEIN"/>
    <property type="match status" value="1"/>
</dbReference>
<keyword evidence="1" id="KW-0812">Transmembrane</keyword>
<dbReference type="EMBL" id="UGPG01000001">
    <property type="protein sequence ID" value="STY45479.1"/>
    <property type="molecule type" value="Genomic_DNA"/>
</dbReference>
<evidence type="ECO:0000256" key="1">
    <source>
        <dbReference type="SAM" id="Phobius"/>
    </source>
</evidence>
<accession>A0A378MGJ0</accession>
<feature type="transmembrane region" description="Helical" evidence="1">
    <location>
        <begin position="86"/>
        <end position="110"/>
    </location>
</feature>
<dbReference type="PANTHER" id="PTHR36435:SF6">
    <property type="entry name" value="ABORTIVE INFECTION PROTEIN"/>
    <property type="match status" value="1"/>
</dbReference>
<dbReference type="GO" id="GO:0006508">
    <property type="term" value="P:proteolysis"/>
    <property type="evidence" value="ECO:0007669"/>
    <property type="project" value="UniProtKB-KW"/>
</dbReference>
<feature type="transmembrane region" description="Helical" evidence="1">
    <location>
        <begin position="181"/>
        <end position="199"/>
    </location>
</feature>
<dbReference type="InterPro" id="IPR003675">
    <property type="entry name" value="Rce1/LyrA-like_dom"/>
</dbReference>